<feature type="compositionally biased region" description="Polar residues" evidence="1">
    <location>
        <begin position="368"/>
        <end position="380"/>
    </location>
</feature>
<protein>
    <recommendedName>
        <fullName evidence="2">Rab-GAP TBC domain-containing protein</fullName>
    </recommendedName>
</protein>
<feature type="region of interest" description="Disordered" evidence="1">
    <location>
        <begin position="63"/>
        <end position="125"/>
    </location>
</feature>
<sequence>MGSEDELEVPGNFVDVELNDEPDIPDTPTNASVVDLGSSLRTSYKRGPRWWKSQLAIGVDHATDAPAPVPLPAKASTPAEERPSPSLKSRVSEEPLSPRPRRHSISGFSSVHGVDDTTTSPGLAYRVSSTPVHDARLASDSAFSSTPVRRKAEGRYRSRLEQPMPRPSLLRLSPMTPGSLPQGVTVDPTLEPGVSMTVADDKGELYVVHSPKPKTLSGHMVPPPSFSSQMERALARLDHSRFARSESMLAPMADFAPVRNATTQASVPAEDGDASFDSADGYASPTKRTGLGLRNVQLPTDAPAEPTTLPGPTRATAEAPAATAATAHAAAPPEAPEEATPPATASTATPKAPAPATAAPPTAHDSGSADTSDKSGSGSLTRMPHLPPKSRKEEARHLADFRAMMQRSKEAEKKREEERVALQRKKDEEAEQMRRVWDQEILPCWTRARQEQKYQSLWWQGIPQPLRARLWPRAAGNNLMLPHDLFVRASHEAQNALAQGRFPEALCAAIDAEISVTLPSLRLFDHAAAPMHTDLRDVLYAYVFLRADEACQRLGAGVVDLASLDELFVLYVPGSASLVAMLLLNLPAPQAFLALLNLIASKPWLKAIYQLDRPQAQHPDIPRGSEPVARHAQAFERVFNTLMAEQMPTVYANLHKAGIRTSDYLRAWIRTLFVPWLDIDTAMRVWDVVLLDESGAVLFRVALALVQLLEPRLYEHDREELLSILHGTNAGALHVWRRSLPEGLEEDVPRDRIYAQYCIDEPTLFQVLDEQKVWWRDNTLRRLLDRELR</sequence>
<dbReference type="AlphaFoldDB" id="A0AAF0DTZ0"/>
<dbReference type="InterPro" id="IPR035969">
    <property type="entry name" value="Rab-GAP_TBC_sf"/>
</dbReference>
<evidence type="ECO:0000313" key="4">
    <source>
        <dbReference type="Proteomes" id="UP001216638"/>
    </source>
</evidence>
<evidence type="ECO:0000259" key="2">
    <source>
        <dbReference type="PROSITE" id="PS50086"/>
    </source>
</evidence>
<dbReference type="SMART" id="SM00164">
    <property type="entry name" value="TBC"/>
    <property type="match status" value="1"/>
</dbReference>
<dbReference type="PANTHER" id="PTHR47219">
    <property type="entry name" value="RAB GTPASE-ACTIVATING PROTEIN 1-LIKE"/>
    <property type="match status" value="1"/>
</dbReference>
<organism evidence="3 4">
    <name type="scientific">Malassezia brasiliensis</name>
    <dbReference type="NCBI Taxonomy" id="1821822"/>
    <lineage>
        <taxon>Eukaryota</taxon>
        <taxon>Fungi</taxon>
        <taxon>Dikarya</taxon>
        <taxon>Basidiomycota</taxon>
        <taxon>Ustilaginomycotina</taxon>
        <taxon>Malasseziomycetes</taxon>
        <taxon>Malasseziales</taxon>
        <taxon>Malasseziaceae</taxon>
        <taxon>Malassezia</taxon>
    </lineage>
</organism>
<dbReference type="InterPro" id="IPR050302">
    <property type="entry name" value="Rab_GAP_TBC_domain"/>
</dbReference>
<dbReference type="Pfam" id="PF00566">
    <property type="entry name" value="RabGAP-TBC"/>
    <property type="match status" value="1"/>
</dbReference>
<dbReference type="Gene3D" id="1.10.472.80">
    <property type="entry name" value="Ypt/Rab-GAP domain of gyp1p, domain 3"/>
    <property type="match status" value="1"/>
</dbReference>
<feature type="region of interest" description="Disordered" evidence="1">
    <location>
        <begin position="406"/>
        <end position="431"/>
    </location>
</feature>
<dbReference type="GO" id="GO:0031267">
    <property type="term" value="F:small GTPase binding"/>
    <property type="evidence" value="ECO:0007669"/>
    <property type="project" value="TreeGrafter"/>
</dbReference>
<reference evidence="3" key="1">
    <citation type="submission" date="2023-03" db="EMBL/GenBank/DDBJ databases">
        <title>Mating type loci evolution in Malassezia.</title>
        <authorList>
            <person name="Coelho M.A."/>
        </authorList>
    </citation>
    <scope>NUCLEOTIDE SEQUENCE</scope>
    <source>
        <strain evidence="3">CBS 14135</strain>
    </source>
</reference>
<dbReference type="Proteomes" id="UP001216638">
    <property type="component" value="Chromosome 3"/>
</dbReference>
<dbReference type="Gene3D" id="1.10.8.270">
    <property type="entry name" value="putative rabgap domain of human tbc1 domain family member 14 like domains"/>
    <property type="match status" value="1"/>
</dbReference>
<gene>
    <name evidence="3" type="ORF">MBRA1_002901</name>
</gene>
<feature type="region of interest" description="Disordered" evidence="1">
    <location>
        <begin position="263"/>
        <end position="394"/>
    </location>
</feature>
<evidence type="ECO:0000256" key="1">
    <source>
        <dbReference type="SAM" id="MobiDB-lite"/>
    </source>
</evidence>
<evidence type="ECO:0000313" key="3">
    <source>
        <dbReference type="EMBL" id="WFC96245.1"/>
    </source>
</evidence>
<proteinExistence type="predicted"/>
<name>A0AAF0DTZ0_9BASI</name>
<feature type="compositionally biased region" description="Polar residues" evidence="1">
    <location>
        <begin position="116"/>
        <end position="125"/>
    </location>
</feature>
<dbReference type="EMBL" id="CP119953">
    <property type="protein sequence ID" value="WFC96245.1"/>
    <property type="molecule type" value="Genomic_DNA"/>
</dbReference>
<accession>A0AAF0DTZ0</accession>
<dbReference type="PROSITE" id="PS50086">
    <property type="entry name" value="TBC_RABGAP"/>
    <property type="match status" value="1"/>
</dbReference>
<keyword evidence="4" id="KW-1185">Reference proteome</keyword>
<feature type="domain" description="Rab-GAP TBC" evidence="2">
    <location>
        <begin position="461"/>
        <end position="693"/>
    </location>
</feature>
<feature type="compositionally biased region" description="Low complexity" evidence="1">
    <location>
        <begin position="312"/>
        <end position="363"/>
    </location>
</feature>
<feature type="compositionally biased region" description="Basic and acidic residues" evidence="1">
    <location>
        <begin position="150"/>
        <end position="160"/>
    </location>
</feature>
<dbReference type="GO" id="GO:0005096">
    <property type="term" value="F:GTPase activator activity"/>
    <property type="evidence" value="ECO:0007669"/>
    <property type="project" value="TreeGrafter"/>
</dbReference>
<feature type="compositionally biased region" description="Basic and acidic residues" evidence="1">
    <location>
        <begin position="407"/>
        <end position="431"/>
    </location>
</feature>
<dbReference type="PANTHER" id="PTHR47219:SF9">
    <property type="entry name" value="GTPASE ACTIVATING PROTEIN AND CENTROSOME-ASSOCIATED, ISOFORM B"/>
    <property type="match status" value="1"/>
</dbReference>
<dbReference type="Gene3D" id="1.10.10.750">
    <property type="entry name" value="Ypt/Rab-GAP domain of gyp1p, domain 1"/>
    <property type="match status" value="1"/>
</dbReference>
<dbReference type="InterPro" id="IPR000195">
    <property type="entry name" value="Rab-GAP-TBC_dom"/>
</dbReference>
<feature type="region of interest" description="Disordered" evidence="1">
    <location>
        <begin position="138"/>
        <end position="195"/>
    </location>
</feature>
<dbReference type="SUPFAM" id="SSF47923">
    <property type="entry name" value="Ypt/Rab-GAP domain of gyp1p"/>
    <property type="match status" value="2"/>
</dbReference>